<organism evidence="9 10">
    <name type="scientific">Acer yangbiense</name>
    <dbReference type="NCBI Taxonomy" id="1000413"/>
    <lineage>
        <taxon>Eukaryota</taxon>
        <taxon>Viridiplantae</taxon>
        <taxon>Streptophyta</taxon>
        <taxon>Embryophyta</taxon>
        <taxon>Tracheophyta</taxon>
        <taxon>Spermatophyta</taxon>
        <taxon>Magnoliopsida</taxon>
        <taxon>eudicotyledons</taxon>
        <taxon>Gunneridae</taxon>
        <taxon>Pentapetalae</taxon>
        <taxon>rosids</taxon>
        <taxon>malvids</taxon>
        <taxon>Sapindales</taxon>
        <taxon>Sapindaceae</taxon>
        <taxon>Hippocastanoideae</taxon>
        <taxon>Acereae</taxon>
        <taxon>Acer</taxon>
    </lineage>
</organism>
<keyword evidence="4" id="KW-0418">Kinase</keyword>
<evidence type="ECO:0000256" key="4">
    <source>
        <dbReference type="ARBA" id="ARBA00022777"/>
    </source>
</evidence>
<dbReference type="Proteomes" id="UP000323000">
    <property type="component" value="Chromosome 3"/>
</dbReference>
<evidence type="ECO:0000256" key="1">
    <source>
        <dbReference type="ARBA" id="ARBA00006485"/>
    </source>
</evidence>
<dbReference type="Pfam" id="PF00069">
    <property type="entry name" value="Pkinase"/>
    <property type="match status" value="1"/>
</dbReference>
<accession>A0A5C7ID58</accession>
<dbReference type="InterPro" id="IPR008271">
    <property type="entry name" value="Ser/Thr_kinase_AS"/>
</dbReference>
<dbReference type="AlphaFoldDB" id="A0A5C7ID58"/>
<dbReference type="InterPro" id="IPR050108">
    <property type="entry name" value="CDK"/>
</dbReference>
<dbReference type="SMART" id="SM00220">
    <property type="entry name" value="S_TKc"/>
    <property type="match status" value="1"/>
</dbReference>
<dbReference type="PROSITE" id="PS00108">
    <property type="entry name" value="PROTEIN_KINASE_ST"/>
    <property type="match status" value="1"/>
</dbReference>
<feature type="compositionally biased region" description="Basic and acidic residues" evidence="7">
    <location>
        <begin position="694"/>
        <end position="703"/>
    </location>
</feature>
<dbReference type="GO" id="GO:0008353">
    <property type="term" value="F:RNA polymerase II CTD heptapeptide repeat kinase activity"/>
    <property type="evidence" value="ECO:0007669"/>
    <property type="project" value="TreeGrafter"/>
</dbReference>
<feature type="compositionally biased region" description="Basic and acidic residues" evidence="7">
    <location>
        <begin position="10"/>
        <end position="23"/>
    </location>
</feature>
<keyword evidence="5 6" id="KW-0067">ATP-binding</keyword>
<evidence type="ECO:0000256" key="5">
    <source>
        <dbReference type="ARBA" id="ARBA00022840"/>
    </source>
</evidence>
<reference evidence="10" key="1">
    <citation type="journal article" date="2019" name="Gigascience">
        <title>De novo genome assembly of the endangered Acer yangbiense, a plant species with extremely small populations endemic to Yunnan Province, China.</title>
        <authorList>
            <person name="Yang J."/>
            <person name="Wariss H.M."/>
            <person name="Tao L."/>
            <person name="Zhang R."/>
            <person name="Yun Q."/>
            <person name="Hollingsworth P."/>
            <person name="Dao Z."/>
            <person name="Luo G."/>
            <person name="Guo H."/>
            <person name="Ma Y."/>
            <person name="Sun W."/>
        </authorList>
    </citation>
    <scope>NUCLEOTIDE SEQUENCE [LARGE SCALE GENOMIC DNA]</scope>
    <source>
        <strain evidence="10">cv. Malutang</strain>
    </source>
</reference>
<comment type="similarity">
    <text evidence="1">Belongs to the protein kinase superfamily. CMGC Ser/Thr protein kinase family. CDC2/CDKX subfamily.</text>
</comment>
<dbReference type="FunFam" id="3.30.200.20:FF:000021">
    <property type="entry name" value="probable serine/threonine-protein kinase At1g54610"/>
    <property type="match status" value="1"/>
</dbReference>
<protein>
    <recommendedName>
        <fullName evidence="8">Protein kinase domain-containing protein</fullName>
    </recommendedName>
</protein>
<dbReference type="CDD" id="cd07840">
    <property type="entry name" value="STKc_CDK9_like"/>
    <property type="match status" value="1"/>
</dbReference>
<gene>
    <name evidence="9" type="ORF">EZV62_008230</name>
</gene>
<dbReference type="OrthoDB" id="28397at2759"/>
<feature type="compositionally biased region" description="Polar residues" evidence="7">
    <location>
        <begin position="627"/>
        <end position="636"/>
    </location>
</feature>
<evidence type="ECO:0000256" key="2">
    <source>
        <dbReference type="ARBA" id="ARBA00022679"/>
    </source>
</evidence>
<dbReference type="PROSITE" id="PS50011">
    <property type="entry name" value="PROTEIN_KINASE_DOM"/>
    <property type="match status" value="1"/>
</dbReference>
<name>A0A5C7ID58_9ROSI</name>
<dbReference type="PANTHER" id="PTHR24056:SF387">
    <property type="entry name" value="F8L10.9 PROTEIN"/>
    <property type="match status" value="1"/>
</dbReference>
<dbReference type="InterPro" id="IPR011009">
    <property type="entry name" value="Kinase-like_dom_sf"/>
</dbReference>
<keyword evidence="10" id="KW-1185">Reference proteome</keyword>
<keyword evidence="3 6" id="KW-0547">Nucleotide-binding</keyword>
<dbReference type="SUPFAM" id="SSF56112">
    <property type="entry name" value="Protein kinase-like (PK-like)"/>
    <property type="match status" value="1"/>
</dbReference>
<dbReference type="InterPro" id="IPR000719">
    <property type="entry name" value="Prot_kinase_dom"/>
</dbReference>
<dbReference type="GO" id="GO:0000307">
    <property type="term" value="C:cyclin-dependent protein kinase holoenzyme complex"/>
    <property type="evidence" value="ECO:0007669"/>
    <property type="project" value="TreeGrafter"/>
</dbReference>
<evidence type="ECO:0000256" key="6">
    <source>
        <dbReference type="PROSITE-ProRule" id="PRU10141"/>
    </source>
</evidence>
<feature type="compositionally biased region" description="Basic and acidic residues" evidence="7">
    <location>
        <begin position="644"/>
        <end position="653"/>
    </location>
</feature>
<evidence type="ECO:0000256" key="7">
    <source>
        <dbReference type="SAM" id="MobiDB-lite"/>
    </source>
</evidence>
<dbReference type="Gene3D" id="1.10.510.10">
    <property type="entry name" value="Transferase(Phosphotransferase) domain 1"/>
    <property type="match status" value="1"/>
</dbReference>
<feature type="region of interest" description="Disordered" evidence="7">
    <location>
        <begin position="1"/>
        <end position="39"/>
    </location>
</feature>
<evidence type="ECO:0000256" key="3">
    <source>
        <dbReference type="ARBA" id="ARBA00022741"/>
    </source>
</evidence>
<dbReference type="GO" id="GO:0032968">
    <property type="term" value="P:positive regulation of transcription elongation by RNA polymerase II"/>
    <property type="evidence" value="ECO:0007669"/>
    <property type="project" value="TreeGrafter"/>
</dbReference>
<feature type="domain" description="Protein kinase" evidence="8">
    <location>
        <begin position="162"/>
        <end position="480"/>
    </location>
</feature>
<evidence type="ECO:0000313" key="10">
    <source>
        <dbReference type="Proteomes" id="UP000323000"/>
    </source>
</evidence>
<dbReference type="PANTHER" id="PTHR24056">
    <property type="entry name" value="CELL DIVISION PROTEIN KINASE"/>
    <property type="match status" value="1"/>
</dbReference>
<feature type="compositionally biased region" description="Basic and acidic residues" evidence="7">
    <location>
        <begin position="521"/>
        <end position="534"/>
    </location>
</feature>
<dbReference type="Gene3D" id="3.30.200.20">
    <property type="entry name" value="Phosphorylase Kinase, domain 1"/>
    <property type="match status" value="1"/>
</dbReference>
<sequence>MGGICCKPSAIEDSKESPRERLSSKAQSDLRVSRATSSRREEAYRVKDRYDSNDGRAMLIDKQVNGSVRLHGENFDRKREKMEYVVAQHHPGMGTIPKAIEGEQVAAGWPAWLATVAGEAIRGWLPRRADSFEKLDKIITLKIALLISLKVHDSFIDWMTGVLSCPMIGQGTYSNVYRARDLDQKKIVALKKVRFDNLEPESVRFMAREIHILRRLDHINVIKLEGLVTSRMSCSLYLVFEYMEHDLAGLASHPGLKFTESQVKCYMQQLLDGLDHCHSRGVLHRDIKGSNLLIDNNGILKIADFGLASFYDPHQIQPLTSRVVTLWYRPPELLLGATYYGTAVDLWSTGCILAELYAGKPIMPGRTEKINIVIPFSPVSTSSEQSLECELLHTNKCPKCGIVEQLHKIFKLCGSPSEDYWRKSKLPHATIFKPQQPYKRCVAETFKDFPAPALGLMETLLSIDPADRGSAAFALKSEFFTTKPFPCDPSSLPKYPPSKEFDAKMRDEEARRQGATGSKGQRLDLERRGTRESRAIPAPDANAELVLSMQKRQNHSNSKSRSEKFNPHPEEVASGFPIDPPRPSQAMESSADRQGHHPKRASHSGPLAHRAAWGKAGKNPDDAPKISTGSDLSTSGLVAARRSLLSEDRRERSGPSQSEVPKLIARFPGSFKEASESMIQQDQKHHSQGVAASHQKEDGRNSNKDPILLGYGSKGHKIHYSGPLIVPSSNMDQMLKDHDRQIQEAVRRARLDKAKVRKVQVEGNQISTNSLFVSGR</sequence>
<feature type="region of interest" description="Disordered" evidence="7">
    <location>
        <begin position="505"/>
        <end position="705"/>
    </location>
</feature>
<feature type="compositionally biased region" description="Basic and acidic residues" evidence="7">
    <location>
        <begin position="560"/>
        <end position="571"/>
    </location>
</feature>
<dbReference type="InterPro" id="IPR017441">
    <property type="entry name" value="Protein_kinase_ATP_BS"/>
</dbReference>
<dbReference type="GO" id="GO:0005634">
    <property type="term" value="C:nucleus"/>
    <property type="evidence" value="ECO:0007669"/>
    <property type="project" value="TreeGrafter"/>
</dbReference>
<keyword evidence="2" id="KW-0808">Transferase</keyword>
<dbReference type="GO" id="GO:0005524">
    <property type="term" value="F:ATP binding"/>
    <property type="evidence" value="ECO:0007669"/>
    <property type="project" value="UniProtKB-UniRule"/>
</dbReference>
<feature type="binding site" evidence="6">
    <location>
        <position position="191"/>
    </location>
    <ligand>
        <name>ATP</name>
        <dbReference type="ChEBI" id="CHEBI:30616"/>
    </ligand>
</feature>
<evidence type="ECO:0000313" key="9">
    <source>
        <dbReference type="EMBL" id="TXG66955.1"/>
    </source>
</evidence>
<comment type="caution">
    <text evidence="9">The sequence shown here is derived from an EMBL/GenBank/DDBJ whole genome shotgun (WGS) entry which is preliminary data.</text>
</comment>
<evidence type="ECO:0000259" key="8">
    <source>
        <dbReference type="PROSITE" id="PS50011"/>
    </source>
</evidence>
<proteinExistence type="inferred from homology"/>
<dbReference type="EMBL" id="VAHF01000003">
    <property type="protein sequence ID" value="TXG66955.1"/>
    <property type="molecule type" value="Genomic_DNA"/>
</dbReference>
<dbReference type="PROSITE" id="PS00107">
    <property type="entry name" value="PROTEIN_KINASE_ATP"/>
    <property type="match status" value="1"/>
</dbReference>